<dbReference type="EMBL" id="BKCJ011815141">
    <property type="protein sequence ID" value="GFD55201.1"/>
    <property type="molecule type" value="Genomic_DNA"/>
</dbReference>
<gene>
    <name evidence="1" type="ORF">Tci_927170</name>
</gene>
<feature type="non-terminal residue" evidence="1">
    <location>
        <position position="95"/>
    </location>
</feature>
<reference evidence="1" key="1">
    <citation type="journal article" date="2019" name="Sci. Rep.">
        <title>Draft genome of Tanacetum cinerariifolium, the natural source of mosquito coil.</title>
        <authorList>
            <person name="Yamashiro T."/>
            <person name="Shiraishi A."/>
            <person name="Satake H."/>
            <person name="Nakayama K."/>
        </authorList>
    </citation>
    <scope>NUCLEOTIDE SEQUENCE</scope>
</reference>
<accession>A0A699XED4</accession>
<protein>
    <submittedName>
        <fullName evidence="1">Uncharacterized protein</fullName>
    </submittedName>
</protein>
<proteinExistence type="predicted"/>
<dbReference type="AlphaFoldDB" id="A0A699XED4"/>
<evidence type="ECO:0000313" key="1">
    <source>
        <dbReference type="EMBL" id="GFD55201.1"/>
    </source>
</evidence>
<feature type="non-terminal residue" evidence="1">
    <location>
        <position position="1"/>
    </location>
</feature>
<dbReference type="InterPro" id="IPR011990">
    <property type="entry name" value="TPR-like_helical_dom_sf"/>
</dbReference>
<organism evidence="1">
    <name type="scientific">Tanacetum cinerariifolium</name>
    <name type="common">Dalmatian daisy</name>
    <name type="synonym">Chrysanthemum cinerariifolium</name>
    <dbReference type="NCBI Taxonomy" id="118510"/>
    <lineage>
        <taxon>Eukaryota</taxon>
        <taxon>Viridiplantae</taxon>
        <taxon>Streptophyta</taxon>
        <taxon>Embryophyta</taxon>
        <taxon>Tracheophyta</taxon>
        <taxon>Spermatophyta</taxon>
        <taxon>Magnoliopsida</taxon>
        <taxon>eudicotyledons</taxon>
        <taxon>Gunneridae</taxon>
        <taxon>Pentapetalae</taxon>
        <taxon>asterids</taxon>
        <taxon>campanulids</taxon>
        <taxon>Asterales</taxon>
        <taxon>Asteraceae</taxon>
        <taxon>Asteroideae</taxon>
        <taxon>Anthemideae</taxon>
        <taxon>Anthemidinae</taxon>
        <taxon>Tanacetum</taxon>
    </lineage>
</organism>
<dbReference type="Gene3D" id="1.25.40.10">
    <property type="entry name" value="Tetratricopeptide repeat domain"/>
    <property type="match status" value="1"/>
</dbReference>
<dbReference type="SUPFAM" id="SSF48452">
    <property type="entry name" value="TPR-like"/>
    <property type="match status" value="1"/>
</dbReference>
<name>A0A699XED4_TANCI</name>
<comment type="caution">
    <text evidence="1">The sequence shown here is derived from an EMBL/GenBank/DDBJ whole genome shotgun (WGS) entry which is preliminary data.</text>
</comment>
<sequence length="95" mass="10192">SLEDYDGAILAFQTAMALRPDLAILPINLGKALATADRDVERQTLLAAAALRLPNHAELQMELGLAEAALKDQPAAERAFRAAIQMTDGFTPAYL</sequence>